<feature type="compositionally biased region" description="Low complexity" evidence="5">
    <location>
        <begin position="76"/>
        <end position="93"/>
    </location>
</feature>
<dbReference type="Pfam" id="PF00412">
    <property type="entry name" value="LIM"/>
    <property type="match status" value="1"/>
</dbReference>
<proteinExistence type="predicted"/>
<feature type="region of interest" description="Disordered" evidence="5">
    <location>
        <begin position="471"/>
        <end position="501"/>
    </location>
</feature>
<feature type="region of interest" description="Disordered" evidence="5">
    <location>
        <begin position="70"/>
        <end position="175"/>
    </location>
</feature>
<dbReference type="GO" id="GO:0061061">
    <property type="term" value="P:muscle structure development"/>
    <property type="evidence" value="ECO:0007669"/>
    <property type="project" value="TreeGrafter"/>
</dbReference>
<dbReference type="InterPro" id="IPR001781">
    <property type="entry name" value="Znf_LIM"/>
</dbReference>
<dbReference type="GO" id="GO:0051371">
    <property type="term" value="F:muscle alpha-actinin binding"/>
    <property type="evidence" value="ECO:0007669"/>
    <property type="project" value="TreeGrafter"/>
</dbReference>
<organism evidence="7 8">
    <name type="scientific">Dictyocaulus viviparus</name>
    <name type="common">Bovine lungworm</name>
    <dbReference type="NCBI Taxonomy" id="29172"/>
    <lineage>
        <taxon>Eukaryota</taxon>
        <taxon>Metazoa</taxon>
        <taxon>Ecdysozoa</taxon>
        <taxon>Nematoda</taxon>
        <taxon>Chromadorea</taxon>
        <taxon>Rhabditida</taxon>
        <taxon>Rhabditina</taxon>
        <taxon>Rhabditomorpha</taxon>
        <taxon>Strongyloidea</taxon>
        <taxon>Metastrongylidae</taxon>
        <taxon>Dictyocaulus</taxon>
    </lineage>
</organism>
<dbReference type="GO" id="GO:0001725">
    <property type="term" value="C:stress fiber"/>
    <property type="evidence" value="ECO:0007669"/>
    <property type="project" value="TreeGrafter"/>
</dbReference>
<dbReference type="Proteomes" id="UP000053766">
    <property type="component" value="Unassembled WGS sequence"/>
</dbReference>
<feature type="compositionally biased region" description="Basic and acidic residues" evidence="5">
    <location>
        <begin position="702"/>
        <end position="719"/>
    </location>
</feature>
<evidence type="ECO:0000259" key="6">
    <source>
        <dbReference type="PROSITE" id="PS50023"/>
    </source>
</evidence>
<dbReference type="AlphaFoldDB" id="A0A0D8XKS7"/>
<keyword evidence="8" id="KW-1185">Reference proteome</keyword>
<dbReference type="InterPro" id="IPR050604">
    <property type="entry name" value="PDZ-LIM_domain"/>
</dbReference>
<feature type="compositionally biased region" description="Pro residues" evidence="5">
    <location>
        <begin position="139"/>
        <end position="152"/>
    </location>
</feature>
<evidence type="ECO:0000256" key="5">
    <source>
        <dbReference type="SAM" id="MobiDB-lite"/>
    </source>
</evidence>
<evidence type="ECO:0000256" key="2">
    <source>
        <dbReference type="ARBA" id="ARBA00022833"/>
    </source>
</evidence>
<dbReference type="GO" id="GO:0030036">
    <property type="term" value="P:actin cytoskeleton organization"/>
    <property type="evidence" value="ECO:0007669"/>
    <property type="project" value="TreeGrafter"/>
</dbReference>
<name>A0A0D8XKS7_DICVI</name>
<dbReference type="PROSITE" id="PS50023">
    <property type="entry name" value="LIM_DOMAIN_2"/>
    <property type="match status" value="1"/>
</dbReference>
<evidence type="ECO:0000313" key="8">
    <source>
        <dbReference type="Proteomes" id="UP000053766"/>
    </source>
</evidence>
<dbReference type="CDD" id="cd09455">
    <property type="entry name" value="LIM1_Enigma_like_1"/>
    <property type="match status" value="1"/>
</dbReference>
<dbReference type="STRING" id="29172.A0A0D8XKS7"/>
<feature type="region of interest" description="Disordered" evidence="5">
    <location>
        <begin position="702"/>
        <end position="724"/>
    </location>
</feature>
<evidence type="ECO:0000256" key="4">
    <source>
        <dbReference type="PROSITE-ProRule" id="PRU00125"/>
    </source>
</evidence>
<dbReference type="GO" id="GO:0046872">
    <property type="term" value="F:metal ion binding"/>
    <property type="evidence" value="ECO:0007669"/>
    <property type="project" value="UniProtKB-KW"/>
</dbReference>
<feature type="domain" description="LIM zinc-binding" evidence="6">
    <location>
        <begin position="732"/>
        <end position="793"/>
    </location>
</feature>
<dbReference type="FunFam" id="2.10.110.10:FF:000069">
    <property type="entry name" value="Uncharacterized protein, isoform Z"/>
    <property type="match status" value="1"/>
</dbReference>
<gene>
    <name evidence="7" type="ORF">DICVIV_08816</name>
</gene>
<dbReference type="Gene3D" id="2.10.110.10">
    <property type="entry name" value="Cysteine Rich Protein"/>
    <property type="match status" value="1"/>
</dbReference>
<evidence type="ECO:0000313" key="7">
    <source>
        <dbReference type="EMBL" id="KJH45150.1"/>
    </source>
</evidence>
<dbReference type="SUPFAM" id="SSF57716">
    <property type="entry name" value="Glucocorticoid receptor-like (DNA-binding domain)"/>
    <property type="match status" value="1"/>
</dbReference>
<feature type="region of interest" description="Disordered" evidence="5">
    <location>
        <begin position="631"/>
        <end position="656"/>
    </location>
</feature>
<dbReference type="EMBL" id="KN716424">
    <property type="protein sequence ID" value="KJH45150.1"/>
    <property type="molecule type" value="Genomic_DNA"/>
</dbReference>
<dbReference type="GO" id="GO:0031941">
    <property type="term" value="C:filamentous actin"/>
    <property type="evidence" value="ECO:0007669"/>
    <property type="project" value="TreeGrafter"/>
</dbReference>
<keyword evidence="2 4" id="KW-0862">Zinc</keyword>
<keyword evidence="1 4" id="KW-0479">Metal-binding</keyword>
<protein>
    <submittedName>
        <fullName evidence="7">LIM domain protein</fullName>
    </submittedName>
</protein>
<dbReference type="GO" id="GO:0003779">
    <property type="term" value="F:actin binding"/>
    <property type="evidence" value="ECO:0007669"/>
    <property type="project" value="TreeGrafter"/>
</dbReference>
<reference evidence="8" key="2">
    <citation type="journal article" date="2016" name="Sci. Rep.">
        <title>Dictyocaulus viviparus genome, variome and transcriptome elucidate lungworm biology and support future intervention.</title>
        <authorList>
            <person name="McNulty S.N."/>
            <person name="Strube C."/>
            <person name="Rosa B.A."/>
            <person name="Martin J.C."/>
            <person name="Tyagi R."/>
            <person name="Choi Y.J."/>
            <person name="Wang Q."/>
            <person name="Hallsworth Pepin K."/>
            <person name="Zhang X."/>
            <person name="Ozersky P."/>
            <person name="Wilson R.K."/>
            <person name="Sternberg P.W."/>
            <person name="Gasser R.B."/>
            <person name="Mitreva M."/>
        </authorList>
    </citation>
    <scope>NUCLEOTIDE SEQUENCE [LARGE SCALE GENOMIC DNA]</scope>
    <source>
        <strain evidence="8">HannoverDv2000</strain>
    </source>
</reference>
<dbReference type="PANTHER" id="PTHR24214:SF38">
    <property type="entry name" value="PDZ AND LIM DOMAIN PROTEIN ZASP-RELATED"/>
    <property type="match status" value="1"/>
</dbReference>
<sequence length="859" mass="96664">MKNKSDLFPQELIFFSKKNNKRVVMLLKKTHTSEVHVLLRKSSPITNQPLRATDGDRSSFYTPEVMARRPLSVSPTSQHTTTTTHIHYGTPKTQGTLSPSLRGVPTSANYGTGHHVSSGAPSSGGTVTARPVHVQHESNPPPVPTNPPPESRVPPSIRSAVSPKRPEQSPIQWPPPQRIPILRYWRINPASRKEKNNEHVSLHDMIAAADREMLKHSRTSRMPEKVDEVFHIARSKTRKNSIWIDDVEPNSAISVVIDSESKTESSASISVSDHKVENETGGAVLNEQENSELKIQSVIEQCEANRQKNLKASSKTRLSITNLNDSMSNEVETQECCEAFSSLKVPKTTIDCSTSPIPTIELPRRRTTIIESVARVETHAPLPSNMSCSRKSTERFGYGVDAPSPEYPAVLVGINTTPRRLLTHNSSSPHLVEMESSEVKPKKKVDFSSAEVIPSVWDDRLEVNEDVDMLTQRSSTSPELTNPDTNINTPYDGDESETYENKSDIASSVETDVINEKEEWMKEELELAKKEELTEMSDLLKADPDEKEEWRRQAMALLTDDSQTERDLEMVAALYERLEGLKDLHEIDKQRAIDCIEKHQRNLQGQQVQLSALLSNAIEFLKNLDTNESSSVSTAAEQHSSIDPSSRQSPSEELKNLSPCVDEMVSNRQRFYSPGDFISELLNRITANDGQSYSRTTFEQRVVTERESPHGGKPIESRGQHGSLNNPSGRIPYCEACKQQIRGAFVLATGLTWCPEHFVCAYRGCGRRLLECGFVEEQGSKYCESCFEAHIAPRCAKCSKPIVAFFFHDATIFLRTFDRSSIDDKQFCNCREYNRKLKTRSLNPISLRFFHSRQSYEDR</sequence>
<dbReference type="GO" id="GO:0005912">
    <property type="term" value="C:adherens junction"/>
    <property type="evidence" value="ECO:0007669"/>
    <property type="project" value="TreeGrafter"/>
</dbReference>
<evidence type="ECO:0000256" key="1">
    <source>
        <dbReference type="ARBA" id="ARBA00022723"/>
    </source>
</evidence>
<dbReference type="OrthoDB" id="5911912at2759"/>
<feature type="compositionally biased region" description="Polar residues" evidence="5">
    <location>
        <begin position="471"/>
        <end position="489"/>
    </location>
</feature>
<reference evidence="7 8" key="1">
    <citation type="submission" date="2013-11" db="EMBL/GenBank/DDBJ databases">
        <title>Draft genome of the bovine lungworm Dictyocaulus viviparus.</title>
        <authorList>
            <person name="Mitreva M."/>
        </authorList>
    </citation>
    <scope>NUCLEOTIDE SEQUENCE [LARGE SCALE GENOMIC DNA]</scope>
    <source>
        <strain evidence="7 8">HannoverDv2000</strain>
    </source>
</reference>
<accession>A0A0D8XKS7</accession>
<dbReference type="SMART" id="SM00132">
    <property type="entry name" value="LIM"/>
    <property type="match status" value="1"/>
</dbReference>
<evidence type="ECO:0000256" key="3">
    <source>
        <dbReference type="ARBA" id="ARBA00023038"/>
    </source>
</evidence>
<keyword evidence="3 4" id="KW-0440">LIM domain</keyword>
<dbReference type="PANTHER" id="PTHR24214">
    <property type="entry name" value="PDZ AND LIM DOMAIN PROTEIN ZASP"/>
    <property type="match status" value="1"/>
</dbReference>
<dbReference type="GO" id="GO:0030018">
    <property type="term" value="C:Z disc"/>
    <property type="evidence" value="ECO:0007669"/>
    <property type="project" value="TreeGrafter"/>
</dbReference>